<name>A0A0A9DRC9_ARUDO</name>
<sequence length="37" mass="3886">MPCNGKGSCRGGQGSPHGAQLRHLTRSHLVESTQLGK</sequence>
<protein>
    <submittedName>
        <fullName evidence="2">Uncharacterized protein</fullName>
    </submittedName>
</protein>
<feature type="region of interest" description="Disordered" evidence="1">
    <location>
        <begin position="1"/>
        <end position="37"/>
    </location>
</feature>
<evidence type="ECO:0000256" key="1">
    <source>
        <dbReference type="SAM" id="MobiDB-lite"/>
    </source>
</evidence>
<proteinExistence type="predicted"/>
<accession>A0A0A9DRC9</accession>
<organism evidence="2">
    <name type="scientific">Arundo donax</name>
    <name type="common">Giant reed</name>
    <name type="synonym">Donax arundinaceus</name>
    <dbReference type="NCBI Taxonomy" id="35708"/>
    <lineage>
        <taxon>Eukaryota</taxon>
        <taxon>Viridiplantae</taxon>
        <taxon>Streptophyta</taxon>
        <taxon>Embryophyta</taxon>
        <taxon>Tracheophyta</taxon>
        <taxon>Spermatophyta</taxon>
        <taxon>Magnoliopsida</taxon>
        <taxon>Liliopsida</taxon>
        <taxon>Poales</taxon>
        <taxon>Poaceae</taxon>
        <taxon>PACMAD clade</taxon>
        <taxon>Arundinoideae</taxon>
        <taxon>Arundineae</taxon>
        <taxon>Arundo</taxon>
    </lineage>
</organism>
<reference evidence="2" key="2">
    <citation type="journal article" date="2015" name="Data Brief">
        <title>Shoot transcriptome of the giant reed, Arundo donax.</title>
        <authorList>
            <person name="Barrero R.A."/>
            <person name="Guerrero F.D."/>
            <person name="Moolhuijzen P."/>
            <person name="Goolsby J.A."/>
            <person name="Tidwell J."/>
            <person name="Bellgard S.E."/>
            <person name="Bellgard M.I."/>
        </authorList>
    </citation>
    <scope>NUCLEOTIDE SEQUENCE</scope>
    <source>
        <tissue evidence="2">Shoot tissue taken approximately 20 cm above the soil surface</tissue>
    </source>
</reference>
<reference evidence="2" key="1">
    <citation type="submission" date="2014-09" db="EMBL/GenBank/DDBJ databases">
        <authorList>
            <person name="Magalhaes I.L.F."/>
            <person name="Oliveira U."/>
            <person name="Santos F.R."/>
            <person name="Vidigal T.H.D.A."/>
            <person name="Brescovit A.D."/>
            <person name="Santos A.J."/>
        </authorList>
    </citation>
    <scope>NUCLEOTIDE SEQUENCE</scope>
    <source>
        <tissue evidence="2">Shoot tissue taken approximately 20 cm above the soil surface</tissue>
    </source>
</reference>
<evidence type="ECO:0000313" key="2">
    <source>
        <dbReference type="EMBL" id="JAD88210.1"/>
    </source>
</evidence>
<dbReference type="EMBL" id="GBRH01209685">
    <property type="protein sequence ID" value="JAD88210.1"/>
    <property type="molecule type" value="Transcribed_RNA"/>
</dbReference>
<dbReference type="AlphaFoldDB" id="A0A0A9DRC9"/>